<comment type="caution">
    <text evidence="7">The sequence shown here is derived from an EMBL/GenBank/DDBJ whole genome shotgun (WGS) entry which is preliminary data.</text>
</comment>
<keyword evidence="8" id="KW-1185">Reference proteome</keyword>
<dbReference type="CDD" id="cd03235">
    <property type="entry name" value="ABC_Metallic_Cations"/>
    <property type="match status" value="1"/>
</dbReference>
<dbReference type="Pfam" id="PF00005">
    <property type="entry name" value="ABC_tran"/>
    <property type="match status" value="1"/>
</dbReference>
<organism evidence="7 8">
    <name type="scientific">Rhodoblastus sphagnicola</name>
    <dbReference type="NCBI Taxonomy" id="333368"/>
    <lineage>
        <taxon>Bacteria</taxon>
        <taxon>Pseudomonadati</taxon>
        <taxon>Pseudomonadota</taxon>
        <taxon>Alphaproteobacteria</taxon>
        <taxon>Hyphomicrobiales</taxon>
        <taxon>Rhodoblastaceae</taxon>
        <taxon>Rhodoblastus</taxon>
    </lineage>
</organism>
<evidence type="ECO:0000256" key="1">
    <source>
        <dbReference type="ARBA" id="ARBA00005417"/>
    </source>
</evidence>
<comment type="similarity">
    <text evidence="1">Belongs to the ABC transporter superfamily.</text>
</comment>
<dbReference type="PROSITE" id="PS00211">
    <property type="entry name" value="ABC_TRANSPORTER_1"/>
    <property type="match status" value="1"/>
</dbReference>
<protein>
    <submittedName>
        <fullName evidence="7">ABC transporter</fullName>
    </submittedName>
</protein>
<accession>A0A2S6NDY8</accession>
<dbReference type="Proteomes" id="UP000239089">
    <property type="component" value="Unassembled WGS sequence"/>
</dbReference>
<dbReference type="InterPro" id="IPR017871">
    <property type="entry name" value="ABC_transporter-like_CS"/>
</dbReference>
<dbReference type="OrthoDB" id="9806726at2"/>
<sequence>MGLELTPPTIALRDLTLGYDRHPAVHHLDGEIAPGALLAICGPNGAGKSTLIKSIVGIVNPMGGAVDFGGAREKHGKREKIAYLPQAAQIDLSFPIDVFDMAAMGLWRDIGLFGGLSKLDLQKVREALASVGLNGFERRQIGALSGGQAQRLLFARLMLQDAAVILLDEPFSAIDERTVDDLLGLIARWRGEGRTIVAVLHDFDMVRARFPETLLLAREKIFWGPTEEALSPENLARARKMIEAFDERASACVRAG</sequence>
<keyword evidence="5" id="KW-0864">Zinc transport</keyword>
<dbReference type="SUPFAM" id="SSF52540">
    <property type="entry name" value="P-loop containing nucleoside triphosphate hydrolases"/>
    <property type="match status" value="1"/>
</dbReference>
<dbReference type="PANTHER" id="PTHR42734:SF5">
    <property type="entry name" value="IRON TRANSPORT SYSTEM ATP-BINDING PROTEIN HI_0361-RELATED"/>
    <property type="match status" value="1"/>
</dbReference>
<dbReference type="GO" id="GO:0016887">
    <property type="term" value="F:ATP hydrolysis activity"/>
    <property type="evidence" value="ECO:0007669"/>
    <property type="project" value="InterPro"/>
</dbReference>
<dbReference type="PROSITE" id="PS50893">
    <property type="entry name" value="ABC_TRANSPORTER_2"/>
    <property type="match status" value="1"/>
</dbReference>
<dbReference type="SMART" id="SM00382">
    <property type="entry name" value="AAA"/>
    <property type="match status" value="1"/>
</dbReference>
<dbReference type="InterPro" id="IPR050153">
    <property type="entry name" value="Metal_Ion_Import_ABC"/>
</dbReference>
<evidence type="ECO:0000313" key="8">
    <source>
        <dbReference type="Proteomes" id="UP000239089"/>
    </source>
</evidence>
<evidence type="ECO:0000256" key="3">
    <source>
        <dbReference type="ARBA" id="ARBA00022741"/>
    </source>
</evidence>
<keyword evidence="5" id="KW-0862">Zinc</keyword>
<dbReference type="InterPro" id="IPR027417">
    <property type="entry name" value="P-loop_NTPase"/>
</dbReference>
<evidence type="ECO:0000256" key="4">
    <source>
        <dbReference type="ARBA" id="ARBA00022840"/>
    </source>
</evidence>
<evidence type="ECO:0000313" key="7">
    <source>
        <dbReference type="EMBL" id="PPQ32810.1"/>
    </source>
</evidence>
<keyword evidence="4" id="KW-0067">ATP-binding</keyword>
<dbReference type="InterPro" id="IPR003439">
    <property type="entry name" value="ABC_transporter-like_ATP-bd"/>
</dbReference>
<dbReference type="GO" id="GO:0006829">
    <property type="term" value="P:zinc ion transport"/>
    <property type="evidence" value="ECO:0007669"/>
    <property type="project" value="UniProtKB-KW"/>
</dbReference>
<dbReference type="EMBL" id="NHSJ01000034">
    <property type="protein sequence ID" value="PPQ32810.1"/>
    <property type="molecule type" value="Genomic_DNA"/>
</dbReference>
<keyword evidence="2" id="KW-0813">Transport</keyword>
<dbReference type="InterPro" id="IPR003593">
    <property type="entry name" value="AAA+_ATPase"/>
</dbReference>
<proteinExistence type="inferred from homology"/>
<evidence type="ECO:0000256" key="2">
    <source>
        <dbReference type="ARBA" id="ARBA00022448"/>
    </source>
</evidence>
<dbReference type="PANTHER" id="PTHR42734">
    <property type="entry name" value="METAL TRANSPORT SYSTEM ATP-BINDING PROTEIN TM_0124-RELATED"/>
    <property type="match status" value="1"/>
</dbReference>
<keyword evidence="6" id="KW-0406">Ion transport</keyword>
<keyword evidence="3" id="KW-0547">Nucleotide-binding</keyword>
<dbReference type="AlphaFoldDB" id="A0A2S6NDY8"/>
<reference evidence="7 8" key="1">
    <citation type="journal article" date="2018" name="Arch. Microbiol.">
        <title>New insights into the metabolic potential of the phototrophic purple bacterium Rhodopila globiformis DSM 161(T) from its draft genome sequence and evidence for a vanadium-dependent nitrogenase.</title>
        <authorList>
            <person name="Imhoff J.F."/>
            <person name="Rahn T."/>
            <person name="Kunzel S."/>
            <person name="Neulinger S.C."/>
        </authorList>
    </citation>
    <scope>NUCLEOTIDE SEQUENCE [LARGE SCALE GENOMIC DNA]</scope>
    <source>
        <strain evidence="7 8">DSM 16996</strain>
    </source>
</reference>
<name>A0A2S6NDY8_9HYPH</name>
<gene>
    <name evidence="7" type="ORF">CCR94_04015</name>
</gene>
<dbReference type="GO" id="GO:0005524">
    <property type="term" value="F:ATP binding"/>
    <property type="evidence" value="ECO:0007669"/>
    <property type="project" value="UniProtKB-KW"/>
</dbReference>
<evidence type="ECO:0000256" key="6">
    <source>
        <dbReference type="ARBA" id="ARBA00023065"/>
    </source>
</evidence>
<dbReference type="Gene3D" id="3.40.50.300">
    <property type="entry name" value="P-loop containing nucleotide triphosphate hydrolases"/>
    <property type="match status" value="1"/>
</dbReference>
<dbReference type="RefSeq" id="WP_104506582.1">
    <property type="nucleotide sequence ID" value="NZ_JACIGC010000007.1"/>
</dbReference>
<evidence type="ECO:0000256" key="5">
    <source>
        <dbReference type="ARBA" id="ARBA00022906"/>
    </source>
</evidence>